<dbReference type="GO" id="GO:0005886">
    <property type="term" value="C:plasma membrane"/>
    <property type="evidence" value="ECO:0007669"/>
    <property type="project" value="UniProtKB-SubCell"/>
</dbReference>
<comment type="function">
    <text evidence="1">Required for nicotinamide riboside transport across the inner membrane.</text>
</comment>
<dbReference type="GO" id="GO:0034257">
    <property type="term" value="F:nicotinamide riboside transmembrane transporter activity"/>
    <property type="evidence" value="ECO:0007669"/>
    <property type="project" value="InterPro"/>
</dbReference>
<dbReference type="KEGG" id="ote:Oter_2175"/>
<evidence type="ECO:0000256" key="1">
    <source>
        <dbReference type="ARBA" id="ARBA00002672"/>
    </source>
</evidence>
<evidence type="ECO:0000313" key="12">
    <source>
        <dbReference type="Proteomes" id="UP000007013"/>
    </source>
</evidence>
<evidence type="ECO:0000256" key="2">
    <source>
        <dbReference type="ARBA" id="ARBA00004651"/>
    </source>
</evidence>
<dbReference type="HOGENOM" id="CLU_076589_2_0_0"/>
<evidence type="ECO:0000256" key="7">
    <source>
        <dbReference type="ARBA" id="ARBA00022692"/>
    </source>
</evidence>
<name>B1ZNT8_OPITP</name>
<dbReference type="EMBL" id="CP001032">
    <property type="protein sequence ID" value="ACB75458.1"/>
    <property type="molecule type" value="Genomic_DNA"/>
</dbReference>
<proteinExistence type="inferred from homology"/>
<feature type="transmembrane region" description="Helical" evidence="10">
    <location>
        <begin position="126"/>
        <end position="145"/>
    </location>
</feature>
<dbReference type="OrthoDB" id="9791248at2"/>
<feature type="transmembrane region" description="Helical" evidence="10">
    <location>
        <begin position="200"/>
        <end position="218"/>
    </location>
</feature>
<evidence type="ECO:0000256" key="8">
    <source>
        <dbReference type="ARBA" id="ARBA00022989"/>
    </source>
</evidence>
<dbReference type="NCBIfam" id="TIGR01528">
    <property type="entry name" value="NMN_trans_PnuC"/>
    <property type="match status" value="1"/>
</dbReference>
<keyword evidence="7 10" id="KW-0812">Transmembrane</keyword>
<dbReference type="Pfam" id="PF04973">
    <property type="entry name" value="NMN_transporter"/>
    <property type="match status" value="1"/>
</dbReference>
<keyword evidence="5" id="KW-0813">Transport</keyword>
<dbReference type="STRING" id="452637.Oter_2175"/>
<protein>
    <recommendedName>
        <fullName evidence="4">Nicotinamide riboside transporter PnuC</fullName>
    </recommendedName>
</protein>
<evidence type="ECO:0000256" key="6">
    <source>
        <dbReference type="ARBA" id="ARBA00022475"/>
    </source>
</evidence>
<keyword evidence="12" id="KW-1185">Reference proteome</keyword>
<dbReference type="eggNOG" id="COG3201">
    <property type="taxonomic scope" value="Bacteria"/>
</dbReference>
<evidence type="ECO:0000256" key="3">
    <source>
        <dbReference type="ARBA" id="ARBA00006669"/>
    </source>
</evidence>
<dbReference type="AlphaFoldDB" id="B1ZNT8"/>
<dbReference type="InterPro" id="IPR006419">
    <property type="entry name" value="NMN_transpt_PnuC"/>
</dbReference>
<dbReference type="RefSeq" id="WP_012374995.1">
    <property type="nucleotide sequence ID" value="NC_010571.1"/>
</dbReference>
<dbReference type="PANTHER" id="PTHR36122:SF2">
    <property type="entry name" value="NICOTINAMIDE RIBOSIDE TRANSPORTER PNUC"/>
    <property type="match status" value="1"/>
</dbReference>
<reference evidence="11 12" key="1">
    <citation type="journal article" date="2011" name="J. Bacteriol.">
        <title>Genome sequence of the verrucomicrobium Opitutus terrae PB90-1, an abundant inhabitant of rice paddy soil ecosystems.</title>
        <authorList>
            <person name="van Passel M.W."/>
            <person name="Kant R."/>
            <person name="Palva A."/>
            <person name="Copeland A."/>
            <person name="Lucas S."/>
            <person name="Lapidus A."/>
            <person name="Glavina del Rio T."/>
            <person name="Pitluck S."/>
            <person name="Goltsman E."/>
            <person name="Clum A."/>
            <person name="Sun H."/>
            <person name="Schmutz J."/>
            <person name="Larimer F.W."/>
            <person name="Land M.L."/>
            <person name="Hauser L."/>
            <person name="Kyrpides N."/>
            <person name="Mikhailova N."/>
            <person name="Richardson P.P."/>
            <person name="Janssen P.H."/>
            <person name="de Vos W.M."/>
            <person name="Smidt H."/>
        </authorList>
    </citation>
    <scope>NUCLEOTIDE SEQUENCE [LARGE SCALE GENOMIC DNA]</scope>
    <source>
        <strain evidence="12">DSM 11246 / JCM 15787 / PB90-1</strain>
    </source>
</reference>
<evidence type="ECO:0000256" key="4">
    <source>
        <dbReference type="ARBA" id="ARBA00017522"/>
    </source>
</evidence>
<dbReference type="Proteomes" id="UP000007013">
    <property type="component" value="Chromosome"/>
</dbReference>
<accession>B1ZNT8</accession>
<keyword evidence="8 10" id="KW-1133">Transmembrane helix</keyword>
<sequence>MAASISADPVHVRMSRNEWVAVLLGALLVVCAAHLGFGGITPTEGWGFATGGVCVWLVVRQHVWNWPVGLVNNVFFGVLFWRTQLYADMGLQAVYFALGVYGWANWLYGGVNRTELRITRTSRGEWLMLALFVPAGTWALRFVLIEVNGAAPFWDALTTMLSLAAQYLLSRKRLENWAFWIAADVIYVPLYLSRGLALTALLYAVFLGMCLVGVRAWWRSFQQYCDQT</sequence>
<comment type="subcellular location">
    <subcellularLocation>
        <location evidence="2">Cell membrane</location>
        <topology evidence="2">Multi-pass membrane protein</topology>
    </subcellularLocation>
</comment>
<evidence type="ECO:0000313" key="11">
    <source>
        <dbReference type="EMBL" id="ACB75458.1"/>
    </source>
</evidence>
<comment type="similarity">
    <text evidence="3">Belongs to the nicotinamide ribonucleoside (NR) uptake permease (TC 4.B.1) family.</text>
</comment>
<gene>
    <name evidence="11" type="ordered locus">Oter_2175</name>
</gene>
<evidence type="ECO:0000256" key="9">
    <source>
        <dbReference type="ARBA" id="ARBA00023136"/>
    </source>
</evidence>
<dbReference type="PANTHER" id="PTHR36122">
    <property type="entry name" value="NICOTINAMIDE RIBOSIDE TRANSPORTER PNUC"/>
    <property type="match status" value="1"/>
</dbReference>
<keyword evidence="6" id="KW-1003">Cell membrane</keyword>
<evidence type="ECO:0000256" key="10">
    <source>
        <dbReference type="SAM" id="Phobius"/>
    </source>
</evidence>
<keyword evidence="9 10" id="KW-0472">Membrane</keyword>
<evidence type="ECO:0000256" key="5">
    <source>
        <dbReference type="ARBA" id="ARBA00022448"/>
    </source>
</evidence>
<organism evidence="11 12">
    <name type="scientific">Opitutus terrae (strain DSM 11246 / JCM 15787 / PB90-1)</name>
    <dbReference type="NCBI Taxonomy" id="452637"/>
    <lineage>
        <taxon>Bacteria</taxon>
        <taxon>Pseudomonadati</taxon>
        <taxon>Verrucomicrobiota</taxon>
        <taxon>Opitutia</taxon>
        <taxon>Opitutales</taxon>
        <taxon>Opitutaceae</taxon>
        <taxon>Opitutus</taxon>
    </lineage>
</organism>